<sequence length="473" mass="50381">MQNLGGSLLGDSKSTLNLSNALDDGPEISQSVGLKGKNAPKDIAKVETLLGAHQALDLSKTDGPTGYMGQRLDQGIKRFQKSNGLKIDGVINPGGETIQALTKNLAHNATAPSPAPATPAIAPITPASQNGTKAEASSMPSAGSANDAYGNTPVGRRIQARKTVGERNVTDVLRKGVNLLIDKTQKTTDPRFAKELDIHHNGTAIERKKLYDDLTEIMDKNPTLYDQLPEELKNSRTQFYMTRQNPFVSRRSDGQPVDQIGMNRSAIETANETTANHYELQTAIQPALEVANNIINGADIMSGVIDWDTEQKRLERIQNLTPNSTKFTRNATAVRSSVSNVANAAGTAAEMVPGVGKLAKAPFVAADSLKNMGEIAHDLAKSGVSPTGQRIGAYAVGLTSAFGGKGTRKALKPVLDRLNSTLVKKFGLNLSRLTPAEFVAINKHLMDEGLTLGAQGLVMTVGEGAVKEKTEEN</sequence>
<feature type="compositionally biased region" description="Low complexity" evidence="1">
    <location>
        <begin position="118"/>
        <end position="128"/>
    </location>
</feature>
<organism evidence="3 4">
    <name type="scientific">Magnetovibrio blakemorei</name>
    <dbReference type="NCBI Taxonomy" id="28181"/>
    <lineage>
        <taxon>Bacteria</taxon>
        <taxon>Pseudomonadati</taxon>
        <taxon>Pseudomonadota</taxon>
        <taxon>Alphaproteobacteria</taxon>
        <taxon>Rhodospirillales</taxon>
        <taxon>Magnetovibrionaceae</taxon>
        <taxon>Magnetovibrio</taxon>
    </lineage>
</organism>
<reference evidence="4" key="1">
    <citation type="submission" date="2016-07" db="EMBL/GenBank/DDBJ databases">
        <authorList>
            <person name="Florea S."/>
            <person name="Webb J.S."/>
            <person name="Jaromczyk J."/>
            <person name="Schardl C.L."/>
        </authorList>
    </citation>
    <scope>NUCLEOTIDE SEQUENCE [LARGE SCALE GENOMIC DNA]</scope>
    <source>
        <strain evidence="4">MV-1</strain>
    </source>
</reference>
<protein>
    <recommendedName>
        <fullName evidence="2">Peptidoglycan binding-like domain-containing protein</fullName>
    </recommendedName>
</protein>
<dbReference type="STRING" id="28181.BEN30_15275"/>
<proteinExistence type="predicted"/>
<dbReference type="SUPFAM" id="SSF47090">
    <property type="entry name" value="PGBD-like"/>
    <property type="match status" value="1"/>
</dbReference>
<dbReference type="EMBL" id="MCGG01000054">
    <property type="protein sequence ID" value="OEJ65231.1"/>
    <property type="molecule type" value="Genomic_DNA"/>
</dbReference>
<keyword evidence="4" id="KW-1185">Reference proteome</keyword>
<accession>A0A1E5Q4U4</accession>
<comment type="caution">
    <text evidence="3">The sequence shown here is derived from an EMBL/GenBank/DDBJ whole genome shotgun (WGS) entry which is preliminary data.</text>
</comment>
<evidence type="ECO:0000313" key="3">
    <source>
        <dbReference type="EMBL" id="OEJ65231.1"/>
    </source>
</evidence>
<dbReference type="Gene3D" id="1.10.101.10">
    <property type="entry name" value="PGBD-like superfamily/PGBD"/>
    <property type="match status" value="1"/>
</dbReference>
<dbReference type="InterPro" id="IPR002477">
    <property type="entry name" value="Peptidoglycan-bd-like"/>
</dbReference>
<dbReference type="Pfam" id="PF01471">
    <property type="entry name" value="PG_binding_1"/>
    <property type="match status" value="1"/>
</dbReference>
<evidence type="ECO:0000259" key="2">
    <source>
        <dbReference type="Pfam" id="PF01471"/>
    </source>
</evidence>
<dbReference type="AlphaFoldDB" id="A0A1E5Q4U4"/>
<gene>
    <name evidence="3" type="ORF">BEN30_15275</name>
</gene>
<dbReference type="InterPro" id="IPR036366">
    <property type="entry name" value="PGBDSf"/>
</dbReference>
<feature type="region of interest" description="Disordered" evidence="1">
    <location>
        <begin position="109"/>
        <end position="153"/>
    </location>
</feature>
<evidence type="ECO:0000313" key="4">
    <source>
        <dbReference type="Proteomes" id="UP000095347"/>
    </source>
</evidence>
<name>A0A1E5Q4U4_9PROT</name>
<dbReference type="Proteomes" id="UP000095347">
    <property type="component" value="Unassembled WGS sequence"/>
</dbReference>
<evidence type="ECO:0000256" key="1">
    <source>
        <dbReference type="SAM" id="MobiDB-lite"/>
    </source>
</evidence>
<dbReference type="InterPro" id="IPR036365">
    <property type="entry name" value="PGBD-like_sf"/>
</dbReference>
<feature type="domain" description="Peptidoglycan binding-like" evidence="2">
    <location>
        <begin position="61"/>
        <end position="93"/>
    </location>
</feature>